<accession>A0AAV5HTT6</accession>
<evidence type="ECO:0000313" key="2">
    <source>
        <dbReference type="Proteomes" id="UP001054252"/>
    </source>
</evidence>
<protein>
    <submittedName>
        <fullName evidence="1">Uncharacterized protein</fullName>
    </submittedName>
</protein>
<organism evidence="1 2">
    <name type="scientific">Rubroshorea leprosula</name>
    <dbReference type="NCBI Taxonomy" id="152421"/>
    <lineage>
        <taxon>Eukaryota</taxon>
        <taxon>Viridiplantae</taxon>
        <taxon>Streptophyta</taxon>
        <taxon>Embryophyta</taxon>
        <taxon>Tracheophyta</taxon>
        <taxon>Spermatophyta</taxon>
        <taxon>Magnoliopsida</taxon>
        <taxon>eudicotyledons</taxon>
        <taxon>Gunneridae</taxon>
        <taxon>Pentapetalae</taxon>
        <taxon>rosids</taxon>
        <taxon>malvids</taxon>
        <taxon>Malvales</taxon>
        <taxon>Dipterocarpaceae</taxon>
        <taxon>Rubroshorea</taxon>
    </lineage>
</organism>
<reference evidence="1 2" key="1">
    <citation type="journal article" date="2021" name="Commun. Biol.">
        <title>The genome of Shorea leprosula (Dipterocarpaceae) highlights the ecological relevance of drought in aseasonal tropical rainforests.</title>
        <authorList>
            <person name="Ng K.K.S."/>
            <person name="Kobayashi M.J."/>
            <person name="Fawcett J.A."/>
            <person name="Hatakeyama M."/>
            <person name="Paape T."/>
            <person name="Ng C.H."/>
            <person name="Ang C.C."/>
            <person name="Tnah L.H."/>
            <person name="Lee C.T."/>
            <person name="Nishiyama T."/>
            <person name="Sese J."/>
            <person name="O'Brien M.J."/>
            <person name="Copetti D."/>
            <person name="Mohd Noor M.I."/>
            <person name="Ong R.C."/>
            <person name="Putra M."/>
            <person name="Sireger I.Z."/>
            <person name="Indrioko S."/>
            <person name="Kosugi Y."/>
            <person name="Izuno A."/>
            <person name="Isagi Y."/>
            <person name="Lee S.L."/>
            <person name="Shimizu K.K."/>
        </authorList>
    </citation>
    <scope>NUCLEOTIDE SEQUENCE [LARGE SCALE GENOMIC DNA]</scope>
    <source>
        <strain evidence="1">214</strain>
    </source>
</reference>
<keyword evidence="2" id="KW-1185">Reference proteome</keyword>
<evidence type="ECO:0000313" key="1">
    <source>
        <dbReference type="EMBL" id="GKU88949.1"/>
    </source>
</evidence>
<dbReference type="EMBL" id="BPVZ01000003">
    <property type="protein sequence ID" value="GKU88949.1"/>
    <property type="molecule type" value="Genomic_DNA"/>
</dbReference>
<gene>
    <name evidence="1" type="ORF">SLEP1_g3154</name>
</gene>
<name>A0AAV5HTT6_9ROSI</name>
<comment type="caution">
    <text evidence="1">The sequence shown here is derived from an EMBL/GenBank/DDBJ whole genome shotgun (WGS) entry which is preliminary data.</text>
</comment>
<dbReference type="Proteomes" id="UP001054252">
    <property type="component" value="Unassembled WGS sequence"/>
</dbReference>
<dbReference type="AlphaFoldDB" id="A0AAV5HTT6"/>
<sequence length="78" mass="8519">MLAFVTTPAPSKGGPGCCCSPNTIQPCTRDHQGTTSHNLMNFYHWRVAILSNHRVVIVTNLMLILLSCANSLSFSKSQ</sequence>
<proteinExistence type="predicted"/>